<comment type="cofactor">
    <cofactor evidence="9">
        <name>Mg(2+)</name>
        <dbReference type="ChEBI" id="CHEBI:18420"/>
    </cofactor>
    <cofactor evidence="9">
        <name>Mn(2+)</name>
        <dbReference type="ChEBI" id="CHEBI:29035"/>
    </cofactor>
</comment>
<accession>A0A812EZS9</accession>
<sequence>MILEISTHGSYLKRKHDVFVITNSEIKTEIPAEKVESIIITANASISTHAIQLCIEKEIQLVIAEWSGRPIGRFWVSTPGKSTEIRRMQYANMNSDTGLEISKEIVGLKLKRQRRLLSELKNNRPTTIPYLESAIQSIGDIITKFNNKALLDKPTLLGLEGSCATQYFKAISACLPKKWRFEQRSQNPALDEFNSVLNYTYSLGYSTVEKIIILSGLDPNAGFYHADSYGKPTLSFDLIELSRPSMDRTVISLFTKKKAKDDWFEINDVSKKLGIYLSKDARRAIISDFSEKNKKAIERDSWNFCRHMIEKISENTK</sequence>
<dbReference type="RefSeq" id="WP_205099030.1">
    <property type="nucleotide sequence ID" value="NZ_CAJNAQ010000005.1"/>
</dbReference>
<dbReference type="GO" id="GO:0043571">
    <property type="term" value="P:maintenance of CRISPR repeat elements"/>
    <property type="evidence" value="ECO:0007669"/>
    <property type="project" value="UniProtKB-UniRule"/>
</dbReference>
<protein>
    <recommendedName>
        <fullName evidence="9">CRISPR-associated endonuclease Cas1</fullName>
        <ecNumber evidence="9">3.1.-.-</ecNumber>
    </recommendedName>
</protein>
<evidence type="ECO:0000313" key="11">
    <source>
        <dbReference type="Proteomes" id="UP000655759"/>
    </source>
</evidence>
<dbReference type="Proteomes" id="UP000655759">
    <property type="component" value="Unassembled WGS sequence"/>
</dbReference>
<gene>
    <name evidence="10" type="primary">cas</name>
    <name evidence="9" type="synonym">cas1</name>
    <name evidence="10" type="ORF">NUZ5A_50174</name>
</gene>
<dbReference type="InterPro" id="IPR042206">
    <property type="entry name" value="CRISPR-assoc_Cas1_C"/>
</dbReference>
<comment type="function">
    <text evidence="9">CRISPR (clustered regularly interspaced short palindromic repeat), is an adaptive immune system that provides protection against mobile genetic elements (viruses, transposable elements and conjugative plasmids). CRISPR clusters contain spacers, sequences complementary to antecedent mobile elements, and target invading nucleic acids. CRISPR clusters are transcribed and processed into CRISPR RNA (crRNA). Acts as a dsDNA endonuclease. Involved in the integration of spacer DNA into the CRISPR cassette.</text>
</comment>
<dbReference type="Gene3D" id="3.100.10.20">
    <property type="entry name" value="CRISPR-associated endonuclease Cas1, N-terminal domain"/>
    <property type="match status" value="1"/>
</dbReference>
<dbReference type="HAMAP" id="MF_01470">
    <property type="entry name" value="Cas1"/>
    <property type="match status" value="1"/>
</dbReference>
<keyword evidence="6 9" id="KW-0051">Antiviral defense</keyword>
<evidence type="ECO:0000256" key="5">
    <source>
        <dbReference type="ARBA" id="ARBA00022842"/>
    </source>
</evidence>
<dbReference type="InterPro" id="IPR002729">
    <property type="entry name" value="CRISPR-assoc_Cas1"/>
</dbReference>
<proteinExistence type="inferred from homology"/>
<dbReference type="Gene3D" id="1.20.120.920">
    <property type="entry name" value="CRISPR-associated endonuclease Cas1, C-terminal domain"/>
    <property type="match status" value="1"/>
</dbReference>
<dbReference type="EMBL" id="CAJNAQ010000005">
    <property type="protein sequence ID" value="CAE6493535.1"/>
    <property type="molecule type" value="Genomic_DNA"/>
</dbReference>
<dbReference type="GO" id="GO:0046872">
    <property type="term" value="F:metal ion binding"/>
    <property type="evidence" value="ECO:0007669"/>
    <property type="project" value="UniProtKB-UniRule"/>
</dbReference>
<name>A0A812EZS9_9ARCH</name>
<dbReference type="AlphaFoldDB" id="A0A812EZS9"/>
<dbReference type="PANTHER" id="PTHR34353:SF2">
    <property type="entry name" value="CRISPR-ASSOCIATED ENDONUCLEASE CAS1 1"/>
    <property type="match status" value="1"/>
</dbReference>
<dbReference type="GO" id="GO:0004519">
    <property type="term" value="F:endonuclease activity"/>
    <property type="evidence" value="ECO:0007669"/>
    <property type="project" value="UniProtKB-UniRule"/>
</dbReference>
<organism evidence="10 11">
    <name type="scientific">Candidatus Nitrosotenuis uzonensis</name>
    <dbReference type="NCBI Taxonomy" id="1407055"/>
    <lineage>
        <taxon>Archaea</taxon>
        <taxon>Nitrososphaerota</taxon>
        <taxon>Candidatus Nitrosotenuis</taxon>
    </lineage>
</organism>
<dbReference type="GO" id="GO:0051607">
    <property type="term" value="P:defense response to virus"/>
    <property type="evidence" value="ECO:0007669"/>
    <property type="project" value="UniProtKB-UniRule"/>
</dbReference>
<reference evidence="10" key="1">
    <citation type="submission" date="2021-02" db="EMBL/GenBank/DDBJ databases">
        <authorList>
            <person name="Han P."/>
        </authorList>
    </citation>
    <scope>NUCLEOTIDE SEQUENCE</scope>
    <source>
        <strain evidence="10">Candidatus Nitrosotenuis uzonensis 5A</strain>
    </source>
</reference>
<dbReference type="Pfam" id="PF01867">
    <property type="entry name" value="Cas_Cas1"/>
    <property type="match status" value="1"/>
</dbReference>
<evidence type="ECO:0000256" key="9">
    <source>
        <dbReference type="HAMAP-Rule" id="MF_01470"/>
    </source>
</evidence>
<keyword evidence="7 9" id="KW-0238">DNA-binding</keyword>
<keyword evidence="3 9" id="KW-0255">Endonuclease</keyword>
<keyword evidence="1 9" id="KW-0540">Nuclease</keyword>
<feature type="binding site" evidence="9">
    <location>
        <position position="240"/>
    </location>
    <ligand>
        <name>Mn(2+)</name>
        <dbReference type="ChEBI" id="CHEBI:29035"/>
    </ligand>
</feature>
<feature type="binding site" evidence="9">
    <location>
        <position position="160"/>
    </location>
    <ligand>
        <name>Mn(2+)</name>
        <dbReference type="ChEBI" id="CHEBI:29035"/>
    </ligand>
</feature>
<evidence type="ECO:0000256" key="7">
    <source>
        <dbReference type="ARBA" id="ARBA00023125"/>
    </source>
</evidence>
<evidence type="ECO:0000256" key="4">
    <source>
        <dbReference type="ARBA" id="ARBA00022801"/>
    </source>
</evidence>
<evidence type="ECO:0000256" key="1">
    <source>
        <dbReference type="ARBA" id="ARBA00022722"/>
    </source>
</evidence>
<keyword evidence="8 9" id="KW-0464">Manganese</keyword>
<comment type="caution">
    <text evidence="10">The sequence shown here is derived from an EMBL/GenBank/DDBJ whole genome shotgun (WGS) entry which is preliminary data.</text>
</comment>
<dbReference type="PANTHER" id="PTHR34353">
    <property type="entry name" value="CRISPR-ASSOCIATED ENDONUCLEASE CAS1 1"/>
    <property type="match status" value="1"/>
</dbReference>
<dbReference type="GO" id="GO:0003677">
    <property type="term" value="F:DNA binding"/>
    <property type="evidence" value="ECO:0007669"/>
    <property type="project" value="UniProtKB-KW"/>
</dbReference>
<dbReference type="InterPro" id="IPR042211">
    <property type="entry name" value="CRISPR-assoc_Cas1_N"/>
</dbReference>
<comment type="similarity">
    <text evidence="9">Belongs to the CRISPR-associated endonuclease Cas1 family.</text>
</comment>
<keyword evidence="4 9" id="KW-0378">Hydrolase</keyword>
<keyword evidence="2 9" id="KW-0479">Metal-binding</keyword>
<evidence type="ECO:0000256" key="6">
    <source>
        <dbReference type="ARBA" id="ARBA00023118"/>
    </source>
</evidence>
<dbReference type="EC" id="3.1.-.-" evidence="9"/>
<evidence type="ECO:0000256" key="2">
    <source>
        <dbReference type="ARBA" id="ARBA00022723"/>
    </source>
</evidence>
<dbReference type="NCBIfam" id="TIGR00287">
    <property type="entry name" value="cas1"/>
    <property type="match status" value="1"/>
</dbReference>
<comment type="subunit">
    <text evidence="9">Homodimer, forms a heterotetramer with a Cas2 homodimer.</text>
</comment>
<evidence type="ECO:0000256" key="3">
    <source>
        <dbReference type="ARBA" id="ARBA00022759"/>
    </source>
</evidence>
<keyword evidence="5 9" id="KW-0460">Magnesium</keyword>
<feature type="binding site" evidence="9">
    <location>
        <position position="225"/>
    </location>
    <ligand>
        <name>Mn(2+)</name>
        <dbReference type="ChEBI" id="CHEBI:29035"/>
    </ligand>
</feature>
<evidence type="ECO:0000313" key="10">
    <source>
        <dbReference type="EMBL" id="CAE6493535.1"/>
    </source>
</evidence>
<dbReference type="InterPro" id="IPR050646">
    <property type="entry name" value="Cas1"/>
</dbReference>
<dbReference type="CDD" id="cd09634">
    <property type="entry name" value="Cas1_I-II-III"/>
    <property type="match status" value="1"/>
</dbReference>
<dbReference type="GO" id="GO:0016787">
    <property type="term" value="F:hydrolase activity"/>
    <property type="evidence" value="ECO:0007669"/>
    <property type="project" value="UniProtKB-KW"/>
</dbReference>
<evidence type="ECO:0000256" key="8">
    <source>
        <dbReference type="ARBA" id="ARBA00023211"/>
    </source>
</evidence>